<dbReference type="EMBL" id="PSQE01000002">
    <property type="protein sequence ID" value="RHN74912.1"/>
    <property type="molecule type" value="Genomic_DNA"/>
</dbReference>
<dbReference type="AlphaFoldDB" id="A0A396JC94"/>
<accession>A0A396JC94</accession>
<evidence type="ECO:0000313" key="2">
    <source>
        <dbReference type="EMBL" id="RHN74912.1"/>
    </source>
</evidence>
<dbReference type="Gramene" id="rna11046">
    <property type="protein sequence ID" value="RHN74912.1"/>
    <property type="gene ID" value="gene11046"/>
</dbReference>
<keyword evidence="1" id="KW-0812">Transmembrane</keyword>
<evidence type="ECO:0008006" key="3">
    <source>
        <dbReference type="Google" id="ProtNLM"/>
    </source>
</evidence>
<comment type="caution">
    <text evidence="2">The sequence shown here is derived from an EMBL/GenBank/DDBJ whole genome shotgun (WGS) entry which is preliminary data.</text>
</comment>
<name>A0A396JC94_MEDTR</name>
<proteinExistence type="predicted"/>
<protein>
    <recommendedName>
        <fullName evidence="3">Transmembrane protein</fullName>
    </recommendedName>
</protein>
<feature type="transmembrane region" description="Helical" evidence="1">
    <location>
        <begin position="20"/>
        <end position="39"/>
    </location>
</feature>
<gene>
    <name evidence="2" type="ORF">MtrunA17_Chr2g0315461</name>
</gene>
<reference evidence="2" key="1">
    <citation type="journal article" date="2018" name="Nat. Plants">
        <title>Whole-genome landscape of Medicago truncatula symbiotic genes.</title>
        <authorList>
            <person name="Pecrix Y."/>
            <person name="Gamas P."/>
            <person name="Carrere S."/>
        </authorList>
    </citation>
    <scope>NUCLEOTIDE SEQUENCE</scope>
    <source>
        <tissue evidence="2">Leaves</tissue>
    </source>
</reference>
<keyword evidence="1" id="KW-1133">Transmembrane helix</keyword>
<evidence type="ECO:0000256" key="1">
    <source>
        <dbReference type="SAM" id="Phobius"/>
    </source>
</evidence>
<sequence>MFVSSPPSSTVSETHRFIKIHIIIIIIIIIIIKYIYKLLDTRGKKKKKSITLPSFFLFLP</sequence>
<dbReference type="Proteomes" id="UP000265566">
    <property type="component" value="Chromosome 2"/>
</dbReference>
<keyword evidence="1" id="KW-0472">Membrane</keyword>
<organism evidence="2">
    <name type="scientific">Medicago truncatula</name>
    <name type="common">Barrel medic</name>
    <name type="synonym">Medicago tribuloides</name>
    <dbReference type="NCBI Taxonomy" id="3880"/>
    <lineage>
        <taxon>Eukaryota</taxon>
        <taxon>Viridiplantae</taxon>
        <taxon>Streptophyta</taxon>
        <taxon>Embryophyta</taxon>
        <taxon>Tracheophyta</taxon>
        <taxon>Spermatophyta</taxon>
        <taxon>Magnoliopsida</taxon>
        <taxon>eudicotyledons</taxon>
        <taxon>Gunneridae</taxon>
        <taxon>Pentapetalae</taxon>
        <taxon>rosids</taxon>
        <taxon>fabids</taxon>
        <taxon>Fabales</taxon>
        <taxon>Fabaceae</taxon>
        <taxon>Papilionoideae</taxon>
        <taxon>50 kb inversion clade</taxon>
        <taxon>NPAAA clade</taxon>
        <taxon>Hologalegina</taxon>
        <taxon>IRL clade</taxon>
        <taxon>Trifolieae</taxon>
        <taxon>Medicago</taxon>
    </lineage>
</organism>